<name>A0A6M4YAE7_AERME</name>
<evidence type="ECO:0000313" key="1">
    <source>
        <dbReference type="EMBL" id="QJT22237.1"/>
    </source>
</evidence>
<organism evidence="1 2">
    <name type="scientific">Aeromonas media</name>
    <dbReference type="NCBI Taxonomy" id="651"/>
    <lineage>
        <taxon>Bacteria</taxon>
        <taxon>Pseudomonadati</taxon>
        <taxon>Pseudomonadota</taxon>
        <taxon>Gammaproteobacteria</taxon>
        <taxon>Aeromonadales</taxon>
        <taxon>Aeromonadaceae</taxon>
        <taxon>Aeromonas</taxon>
    </lineage>
</organism>
<dbReference type="EMBL" id="CP038441">
    <property type="protein sequence ID" value="QJT22237.1"/>
    <property type="molecule type" value="Genomic_DNA"/>
</dbReference>
<evidence type="ECO:0000313" key="2">
    <source>
        <dbReference type="Proteomes" id="UP000501427"/>
    </source>
</evidence>
<dbReference type="AlphaFoldDB" id="A0A6M4YAE7"/>
<proteinExistence type="predicted"/>
<accession>A0A6M4YAE7</accession>
<protein>
    <submittedName>
        <fullName evidence="1">Uncharacterized protein</fullName>
    </submittedName>
</protein>
<gene>
    <name evidence="1" type="ORF">E4184_12980</name>
</gene>
<sequence length="60" mass="6916">MRFMSASFSLRLGLQAHLVFLVNVDLLRVRIWFSSLVIPATLTAPEMGGHRYRKLMNILQ</sequence>
<dbReference type="Proteomes" id="UP000501427">
    <property type="component" value="Chromosome"/>
</dbReference>
<reference evidence="1 2" key="1">
    <citation type="submission" date="2019-03" db="EMBL/GenBank/DDBJ databases">
        <title>Novel transposon Tn6433 accelerates the dissemination of tet(E) in Aeromonas from aerobic biofilm under oxytetracycline stress.</title>
        <authorList>
            <person name="Shi Y."/>
            <person name="Tian Z."/>
            <person name="Zhang Y."/>
            <person name="Zhang H."/>
            <person name="Yang M."/>
        </authorList>
    </citation>
    <scope>NUCLEOTIDE SEQUENCE [LARGE SCALE GENOMIC DNA]</scope>
    <source>
        <strain evidence="1 2">T0.1-19</strain>
    </source>
</reference>